<accession>A0ABU5T749</accession>
<name>A0ABU5T749_9MICC</name>
<evidence type="ECO:0000313" key="1">
    <source>
        <dbReference type="EMBL" id="MEA5455521.1"/>
    </source>
</evidence>
<organism evidence="1 2">
    <name type="scientific">Sinomonas terricola</name>
    <dbReference type="NCBI Taxonomy" id="3110330"/>
    <lineage>
        <taxon>Bacteria</taxon>
        <taxon>Bacillati</taxon>
        <taxon>Actinomycetota</taxon>
        <taxon>Actinomycetes</taxon>
        <taxon>Micrococcales</taxon>
        <taxon>Micrococcaceae</taxon>
        <taxon>Sinomonas</taxon>
    </lineage>
</organism>
<comment type="caution">
    <text evidence="1">The sequence shown here is derived from an EMBL/GenBank/DDBJ whole genome shotgun (WGS) entry which is preliminary data.</text>
</comment>
<dbReference type="InterPro" id="IPR019719">
    <property type="entry name" value="DUF2599"/>
</dbReference>
<reference evidence="1 2" key="1">
    <citation type="submission" date="2023-12" db="EMBL/GenBank/DDBJ databases">
        <title>Sinomonas terricola sp. nov, isolated from litchi orchard soil in Guangdong, PR China.</title>
        <authorList>
            <person name="Jiaxin W."/>
            <person name="Yang Z."/>
            <person name="Honghui Z."/>
        </authorList>
    </citation>
    <scope>NUCLEOTIDE SEQUENCE [LARGE SCALE GENOMIC DNA]</scope>
    <source>
        <strain evidence="1 2">JGH33</strain>
    </source>
</reference>
<dbReference type="RefSeq" id="WP_323279381.1">
    <property type="nucleotide sequence ID" value="NZ_JAYGGQ010000009.1"/>
</dbReference>
<gene>
    <name evidence="1" type="ORF">SPF06_12375</name>
</gene>
<dbReference type="EMBL" id="JAYGGQ010000009">
    <property type="protein sequence ID" value="MEA5455521.1"/>
    <property type="molecule type" value="Genomic_DNA"/>
</dbReference>
<keyword evidence="2" id="KW-1185">Reference proteome</keyword>
<protein>
    <submittedName>
        <fullName evidence="1">DUF2599 domain-containing protein</fullName>
    </submittedName>
</protein>
<evidence type="ECO:0000313" key="2">
    <source>
        <dbReference type="Proteomes" id="UP001304769"/>
    </source>
</evidence>
<sequence length="158" mass="17790">MGGFSAPWAKDANGAKVATHYEVRSDGLAQIIEHRGANVAYPVVADPYFGFDLIQSARWVSHAEGWTLEVAPTGWARWNAGSFLVGVYGWDELYSKYRYRGLDTNLAGMRDQYICHQQVVAVRAPRKATWNLDEWRPSVGYFQTVAQQCNPGGARWFD</sequence>
<dbReference type="Pfam" id="PF10783">
    <property type="entry name" value="DUF2599"/>
    <property type="match status" value="1"/>
</dbReference>
<dbReference type="Proteomes" id="UP001304769">
    <property type="component" value="Unassembled WGS sequence"/>
</dbReference>
<proteinExistence type="predicted"/>